<organism evidence="1 2">
    <name type="scientific">Opisthorchis viverrini</name>
    <name type="common">Southeast Asian liver fluke</name>
    <dbReference type="NCBI Taxonomy" id="6198"/>
    <lineage>
        <taxon>Eukaryota</taxon>
        <taxon>Metazoa</taxon>
        <taxon>Spiralia</taxon>
        <taxon>Lophotrochozoa</taxon>
        <taxon>Platyhelminthes</taxon>
        <taxon>Trematoda</taxon>
        <taxon>Digenea</taxon>
        <taxon>Opisthorchiida</taxon>
        <taxon>Opisthorchiata</taxon>
        <taxon>Opisthorchiidae</taxon>
        <taxon>Opisthorchis</taxon>
    </lineage>
</organism>
<proteinExistence type="predicted"/>
<name>A0A074ZTW0_OPIVI</name>
<accession>A0A074ZTW0</accession>
<evidence type="ECO:0000313" key="1">
    <source>
        <dbReference type="EMBL" id="KER26825.1"/>
    </source>
</evidence>
<protein>
    <submittedName>
        <fullName evidence="1">Uncharacterized protein</fullName>
    </submittedName>
</protein>
<sequence length="92" mass="10471">MAVDRGQWRSYCQFLFRLPELISGDRHPHCPLVLIKQSDAPNIVWSSSASKLSRVGNCHLPVWGPRDSTCQWLTALAVMAQSYSQWRSKLSL</sequence>
<dbReference type="Proteomes" id="UP000054324">
    <property type="component" value="Unassembled WGS sequence"/>
</dbReference>
<dbReference type="CTD" id="20320213"/>
<dbReference type="EMBL" id="KL596738">
    <property type="protein sequence ID" value="KER26825.1"/>
    <property type="molecule type" value="Genomic_DNA"/>
</dbReference>
<dbReference type="GeneID" id="20320213"/>
<dbReference type="RefSeq" id="XP_009169454.1">
    <property type="nucleotide sequence ID" value="XM_009171190.1"/>
</dbReference>
<evidence type="ECO:0000313" key="2">
    <source>
        <dbReference type="Proteomes" id="UP000054324"/>
    </source>
</evidence>
<reference evidence="1 2" key="1">
    <citation type="submission" date="2013-11" db="EMBL/GenBank/DDBJ databases">
        <title>Opisthorchis viverrini - life in the bile duct.</title>
        <authorList>
            <person name="Young N.D."/>
            <person name="Nagarajan N."/>
            <person name="Lin S.J."/>
            <person name="Korhonen P.K."/>
            <person name="Jex A.R."/>
            <person name="Hall R.S."/>
            <person name="Safavi-Hemami H."/>
            <person name="Kaewkong W."/>
            <person name="Bertrand D."/>
            <person name="Gao S."/>
            <person name="Seet Q."/>
            <person name="Wongkham S."/>
            <person name="Teh B.T."/>
            <person name="Wongkham C."/>
            <person name="Intapan P.M."/>
            <person name="Maleewong W."/>
            <person name="Yang X."/>
            <person name="Hu M."/>
            <person name="Wang Z."/>
            <person name="Hofmann A."/>
            <person name="Sternberg P.W."/>
            <person name="Tan P."/>
            <person name="Wang J."/>
            <person name="Gasser R.B."/>
        </authorList>
    </citation>
    <scope>NUCLEOTIDE SEQUENCE [LARGE SCALE GENOMIC DNA]</scope>
</reference>
<gene>
    <name evidence="1" type="ORF">T265_06031</name>
</gene>
<dbReference type="KEGG" id="ovi:T265_06031"/>
<keyword evidence="2" id="KW-1185">Reference proteome</keyword>
<dbReference type="AlphaFoldDB" id="A0A074ZTW0"/>
<dbReference type="STRING" id="6198.A0A074ZTW0"/>